<dbReference type="SMART" id="SM00089">
    <property type="entry name" value="PKD"/>
    <property type="match status" value="3"/>
</dbReference>
<accession>H8MYZ3</accession>
<dbReference type="AlphaFoldDB" id="H8MYZ3"/>
<dbReference type="PROSITE" id="PS50012">
    <property type="entry name" value="RCC1_3"/>
    <property type="match status" value="7"/>
</dbReference>
<name>H8MYZ3_CORCM</name>
<dbReference type="PROSITE" id="PS50093">
    <property type="entry name" value="PKD"/>
    <property type="match status" value="1"/>
</dbReference>
<dbReference type="InterPro" id="IPR013783">
    <property type="entry name" value="Ig-like_fold"/>
</dbReference>
<dbReference type="PROSITE" id="PS00626">
    <property type="entry name" value="RCC1_2"/>
    <property type="match status" value="2"/>
</dbReference>
<dbReference type="eggNOG" id="COG5184">
    <property type="taxonomic scope" value="Bacteria"/>
</dbReference>
<dbReference type="InterPro" id="IPR000408">
    <property type="entry name" value="Reg_chr_condens"/>
</dbReference>
<evidence type="ECO:0000313" key="4">
    <source>
        <dbReference type="Proteomes" id="UP000007587"/>
    </source>
</evidence>
<dbReference type="Pfam" id="PF17963">
    <property type="entry name" value="Big_9"/>
    <property type="match status" value="1"/>
</dbReference>
<dbReference type="Gene3D" id="2.60.40.10">
    <property type="entry name" value="Immunoglobulins"/>
    <property type="match status" value="2"/>
</dbReference>
<evidence type="ECO:0000256" key="1">
    <source>
        <dbReference type="ARBA" id="ARBA00022737"/>
    </source>
</evidence>
<dbReference type="Pfam" id="PF22352">
    <property type="entry name" value="K319L-like_PKD"/>
    <property type="match status" value="1"/>
</dbReference>
<dbReference type="Gene3D" id="2.130.10.30">
    <property type="entry name" value="Regulator of chromosome condensation 1/beta-lactamase-inhibitor protein II"/>
    <property type="match status" value="2"/>
</dbReference>
<feature type="domain" description="PKD" evidence="2">
    <location>
        <begin position="156"/>
        <end position="230"/>
    </location>
</feature>
<dbReference type="InterPro" id="IPR009091">
    <property type="entry name" value="RCC1/BLIP-II"/>
</dbReference>
<gene>
    <name evidence="3" type="ordered locus">COCOR_04219</name>
</gene>
<evidence type="ECO:0000313" key="3">
    <source>
        <dbReference type="EMBL" id="AFE05705.1"/>
    </source>
</evidence>
<dbReference type="SUPFAM" id="SSF50985">
    <property type="entry name" value="RCC1/BLIP-II"/>
    <property type="match status" value="1"/>
</dbReference>
<sequence>MDQKSRSGLAVLALGLMLALTGCGSPSMVVAEGSAQAVVTLPQALSASDIARVELTVSGAGMTTRTDALVKTGGQWGGVLGQLPAGTGRLFSAQAFDASNTVRYSGQVTPPVTIQAGQTTAVTLLLQEVNAPPPFSNAAPRILSLVASPGTVAPGGQVTLQATADDPNAGDTLTYAWTAASGSFSAASSLTTSWTAPASAGQVALTLTVTDSRGASASLSVTITVSTGNGSAAVNVSFNTWPQVAGMTALPSSVSVGQTTQVTASASDADGDSLSYEWTASCAGTWANATSASPSFTPSARPSSGTCTLSVTARDGRGGMGMGNLTIHVPSSPTTGQFPPEIVETFHSIATVPAQGDTVVFRARARDPQGSALSFAWSANAAGLGTASDGATTSEVLWTAGACLSSGTSLTVTVTVRNALGLSASASMILEGGTPCAPSPRRVTWIAAGGAHSLVVRQDGTADAWGHNGYGQLGDGTSVDRFLPGPVQVQGLTGATALSATAYHTLALAQDGTVWGWGYNDSGQLGDTVDMVRVTPAPLPGLTGVTALASGTYHSLALKQDGTVWAWGLNNLGQLGDGTTVSRTEQMPVPGLTDVTALAASTYHSLALKQDGTVWTWGYNSSGQLGDGTTASRLTPAQVPGLTGVSAIAAGLVHSLALKQDGTVWAWGRNTDGQLGNGAAVNSPVPVQVQGLTGVSAIAAGSYHSLALKQDGTAWSWGRNGTGQLGNETITGSLTPVQVQGLTAVTALAGGDAHSMALLRDGTVWTWGYNAEGELGDGTTLDRTAPVRVQGLVLEAGRHRLGLGME</sequence>
<dbReference type="SUPFAM" id="SSF49299">
    <property type="entry name" value="PKD domain"/>
    <property type="match status" value="2"/>
</dbReference>
<keyword evidence="4" id="KW-1185">Reference proteome</keyword>
<evidence type="ECO:0000259" key="2">
    <source>
        <dbReference type="PROSITE" id="PS50093"/>
    </source>
</evidence>
<reference evidence="4" key="2">
    <citation type="submission" date="2012-03" db="EMBL/GenBank/DDBJ databases">
        <title>Genome sequence of the fruiting myxobacterium Corallococcus coralloides DSM 2259.</title>
        <authorList>
            <person name="Huntley S."/>
            <person name="Zhang Y."/>
            <person name="Treuner-Lange A."/>
            <person name="Sensen C.W."/>
            <person name="Sogaard-Andersen L."/>
        </authorList>
    </citation>
    <scope>NUCLEOTIDE SEQUENCE [LARGE SCALE GENOMIC DNA]</scope>
    <source>
        <strain evidence="4">ATCC 25202 / DSM 2259 / NBRC 100086 / M2</strain>
    </source>
</reference>
<dbReference type="Proteomes" id="UP000007587">
    <property type="component" value="Chromosome"/>
</dbReference>
<proteinExistence type="predicted"/>
<dbReference type="InterPro" id="IPR035986">
    <property type="entry name" value="PKD_dom_sf"/>
</dbReference>
<dbReference type="Pfam" id="PF25390">
    <property type="entry name" value="WD40_RLD"/>
    <property type="match status" value="1"/>
</dbReference>
<dbReference type="HOGENOM" id="CLU_012093_0_0_7"/>
<organism evidence="3 4">
    <name type="scientific">Corallococcus coralloides (strain ATCC 25202 / DSM 2259 / NBRC 100086 / M2)</name>
    <name type="common">Myxococcus coralloides</name>
    <dbReference type="NCBI Taxonomy" id="1144275"/>
    <lineage>
        <taxon>Bacteria</taxon>
        <taxon>Pseudomonadati</taxon>
        <taxon>Myxococcota</taxon>
        <taxon>Myxococcia</taxon>
        <taxon>Myxococcales</taxon>
        <taxon>Cystobacterineae</taxon>
        <taxon>Myxococcaceae</taxon>
        <taxon>Corallococcus</taxon>
    </lineage>
</organism>
<dbReference type="CDD" id="cd00146">
    <property type="entry name" value="PKD"/>
    <property type="match status" value="1"/>
</dbReference>
<dbReference type="PROSITE" id="PS51257">
    <property type="entry name" value="PROKAR_LIPOPROTEIN"/>
    <property type="match status" value="1"/>
</dbReference>
<dbReference type="KEGG" id="ccx:COCOR_04219"/>
<dbReference type="PRINTS" id="PR00633">
    <property type="entry name" value="RCCNDNSATION"/>
</dbReference>
<dbReference type="EMBL" id="CP003389">
    <property type="protein sequence ID" value="AFE05705.1"/>
    <property type="molecule type" value="Genomic_DNA"/>
</dbReference>
<dbReference type="PANTHER" id="PTHR22872">
    <property type="entry name" value="BTK-BINDING PROTEIN-RELATED"/>
    <property type="match status" value="1"/>
</dbReference>
<dbReference type="InterPro" id="IPR022409">
    <property type="entry name" value="PKD/Chitinase_dom"/>
</dbReference>
<dbReference type="Pfam" id="PF13540">
    <property type="entry name" value="RCC1_2"/>
    <property type="match status" value="3"/>
</dbReference>
<keyword evidence="1" id="KW-0677">Repeat</keyword>
<dbReference type="InterPro" id="IPR058923">
    <property type="entry name" value="RCC1-like_dom"/>
</dbReference>
<dbReference type="InterPro" id="IPR000601">
    <property type="entry name" value="PKD_dom"/>
</dbReference>
<dbReference type="InParanoid" id="H8MYZ3"/>
<protein>
    <submittedName>
        <fullName evidence="3">RCC1 repeat-containing protein</fullName>
    </submittedName>
</protein>
<reference evidence="3 4" key="1">
    <citation type="journal article" date="2012" name="J. Bacteriol.">
        <title>Complete Genome Sequence of the Fruiting Myxobacterium Corallococcus coralloides DSM 2259.</title>
        <authorList>
            <person name="Huntley S."/>
            <person name="Zhang Y."/>
            <person name="Treuner-Lange A."/>
            <person name="Kneip S."/>
            <person name="Sensen C.W."/>
            <person name="Sogaard-Andersen L."/>
        </authorList>
    </citation>
    <scope>NUCLEOTIDE SEQUENCE [LARGE SCALE GENOMIC DNA]</scope>
    <source>
        <strain evidence="4">ATCC 25202 / DSM 2259 / NBRC 100086 / M2</strain>
    </source>
</reference>
<dbReference type="InterPro" id="IPR051625">
    <property type="entry name" value="Signaling_Regulatory_Domain"/>
</dbReference>